<evidence type="ECO:0000256" key="6">
    <source>
        <dbReference type="ARBA" id="ARBA00048780"/>
    </source>
</evidence>
<reference evidence="10 11" key="1">
    <citation type="submission" date="2018-09" db="EMBL/GenBank/DDBJ databases">
        <title>YIM 75507 draft genome.</title>
        <authorList>
            <person name="Tang S."/>
            <person name="Feng Y."/>
        </authorList>
    </citation>
    <scope>NUCLEOTIDE SEQUENCE [LARGE SCALE GENOMIC DNA]</scope>
    <source>
        <strain evidence="10 11">YIM 75507</strain>
    </source>
</reference>
<keyword evidence="10" id="KW-0032">Aminotransferase</keyword>
<dbReference type="PANTHER" id="PTHR11808">
    <property type="entry name" value="TRANS-SULFURATION ENZYME FAMILY MEMBER"/>
    <property type="match status" value="1"/>
</dbReference>
<dbReference type="InterPro" id="IPR015421">
    <property type="entry name" value="PyrdxlP-dep_Trfase_major"/>
</dbReference>
<dbReference type="Pfam" id="PF01053">
    <property type="entry name" value="Cys_Met_Meta_PP"/>
    <property type="match status" value="1"/>
</dbReference>
<dbReference type="InterPro" id="IPR054542">
    <property type="entry name" value="Cys_met_metab_PP"/>
</dbReference>
<dbReference type="GO" id="GO:0047982">
    <property type="term" value="F:homocysteine desulfhydrase activity"/>
    <property type="evidence" value="ECO:0007669"/>
    <property type="project" value="UniProtKB-EC"/>
</dbReference>
<dbReference type="GO" id="GO:0019346">
    <property type="term" value="P:transsulfuration"/>
    <property type="evidence" value="ECO:0007669"/>
    <property type="project" value="InterPro"/>
</dbReference>
<evidence type="ECO:0000313" key="11">
    <source>
        <dbReference type="Proteomes" id="UP000265768"/>
    </source>
</evidence>
<dbReference type="Proteomes" id="UP000265768">
    <property type="component" value="Unassembled WGS sequence"/>
</dbReference>
<organism evidence="10 11">
    <name type="scientific">Bailinhaonella thermotolerans</name>
    <dbReference type="NCBI Taxonomy" id="1070861"/>
    <lineage>
        <taxon>Bacteria</taxon>
        <taxon>Bacillati</taxon>
        <taxon>Actinomycetota</taxon>
        <taxon>Actinomycetes</taxon>
        <taxon>Streptosporangiales</taxon>
        <taxon>Streptosporangiaceae</taxon>
        <taxon>Bailinhaonella</taxon>
    </lineage>
</organism>
<keyword evidence="10" id="KW-0808">Transferase</keyword>
<dbReference type="SUPFAM" id="SSF53383">
    <property type="entry name" value="PLP-dependent transferases"/>
    <property type="match status" value="1"/>
</dbReference>
<evidence type="ECO:0000256" key="8">
    <source>
        <dbReference type="PIRSR" id="PIRSR001434-2"/>
    </source>
</evidence>
<dbReference type="RefSeq" id="WP_119926805.1">
    <property type="nucleotide sequence ID" value="NZ_QZEY01000004.1"/>
</dbReference>
<dbReference type="OrthoDB" id="9780685at2"/>
<comment type="catalytic activity">
    <reaction evidence="6">
        <text>L-homocysteine + H2O = 2-oxobutanoate + hydrogen sulfide + NH4(+) + H(+)</text>
        <dbReference type="Rhea" id="RHEA:14501"/>
        <dbReference type="ChEBI" id="CHEBI:15377"/>
        <dbReference type="ChEBI" id="CHEBI:15378"/>
        <dbReference type="ChEBI" id="CHEBI:16763"/>
        <dbReference type="ChEBI" id="CHEBI:28938"/>
        <dbReference type="ChEBI" id="CHEBI:29919"/>
        <dbReference type="ChEBI" id="CHEBI:58199"/>
        <dbReference type="EC" id="4.4.1.2"/>
    </reaction>
    <physiologicalReaction direction="left-to-right" evidence="6">
        <dbReference type="Rhea" id="RHEA:14502"/>
    </physiologicalReaction>
</comment>
<name>A0A3A4AYH7_9ACTN</name>
<gene>
    <name evidence="10" type="ORF">D5H75_13630</name>
</gene>
<evidence type="ECO:0000256" key="2">
    <source>
        <dbReference type="ARBA" id="ARBA00009077"/>
    </source>
</evidence>
<dbReference type="CDD" id="cd00614">
    <property type="entry name" value="CGS_like"/>
    <property type="match status" value="1"/>
</dbReference>
<dbReference type="GO" id="GO:0018826">
    <property type="term" value="F:methionine gamma-lyase activity"/>
    <property type="evidence" value="ECO:0007669"/>
    <property type="project" value="UniProtKB-EC"/>
</dbReference>
<dbReference type="InterPro" id="IPR015424">
    <property type="entry name" value="PyrdxlP-dep_Trfase"/>
</dbReference>
<dbReference type="PIRSF" id="PIRSF001434">
    <property type="entry name" value="CGS"/>
    <property type="match status" value="1"/>
</dbReference>
<evidence type="ECO:0000256" key="4">
    <source>
        <dbReference type="ARBA" id="ARBA00047175"/>
    </source>
</evidence>
<dbReference type="InterPro" id="IPR000277">
    <property type="entry name" value="Cys/Met-Metab_PyrdxlP-dep_enz"/>
</dbReference>
<evidence type="ECO:0000256" key="9">
    <source>
        <dbReference type="RuleBase" id="RU362118"/>
    </source>
</evidence>
<dbReference type="PROSITE" id="PS00868">
    <property type="entry name" value="CYS_MET_METAB_PP"/>
    <property type="match status" value="1"/>
</dbReference>
<evidence type="ECO:0000256" key="5">
    <source>
        <dbReference type="ARBA" id="ARBA00047199"/>
    </source>
</evidence>
<accession>A0A3A4AYH7</accession>
<keyword evidence="3 8" id="KW-0663">Pyridoxal phosphate</keyword>
<comment type="similarity">
    <text evidence="2 9">Belongs to the trans-sulfuration enzymes family.</text>
</comment>
<feature type="modified residue" description="N6-(pyridoxal phosphate)lysine" evidence="8">
    <location>
        <position position="206"/>
    </location>
</feature>
<proteinExistence type="inferred from homology"/>
<comment type="catalytic activity">
    <reaction evidence="7">
        <text>L-methionine + H2O = methanethiol + 2-oxobutanoate + NH4(+)</text>
        <dbReference type="Rhea" id="RHEA:23800"/>
        <dbReference type="ChEBI" id="CHEBI:15377"/>
        <dbReference type="ChEBI" id="CHEBI:16007"/>
        <dbReference type="ChEBI" id="CHEBI:16763"/>
        <dbReference type="ChEBI" id="CHEBI:28938"/>
        <dbReference type="ChEBI" id="CHEBI:57844"/>
        <dbReference type="EC" id="4.4.1.11"/>
    </reaction>
    <physiologicalReaction direction="left-to-right" evidence="7">
        <dbReference type="Rhea" id="RHEA:23801"/>
    </physiologicalReaction>
</comment>
<comment type="caution">
    <text evidence="10">The sequence shown here is derived from an EMBL/GenBank/DDBJ whole genome shotgun (WGS) entry which is preliminary data.</text>
</comment>
<evidence type="ECO:0000313" key="10">
    <source>
        <dbReference type="EMBL" id="RJL32556.1"/>
    </source>
</evidence>
<dbReference type="Gene3D" id="3.90.1150.10">
    <property type="entry name" value="Aspartate Aminotransferase, domain 1"/>
    <property type="match status" value="1"/>
</dbReference>
<dbReference type="AlphaFoldDB" id="A0A3A4AYH7"/>
<dbReference type="InterPro" id="IPR015422">
    <property type="entry name" value="PyrdxlP-dep_Trfase_small"/>
</dbReference>
<comment type="cofactor">
    <cofactor evidence="1 9">
        <name>pyridoxal 5'-phosphate</name>
        <dbReference type="ChEBI" id="CHEBI:597326"/>
    </cofactor>
</comment>
<dbReference type="Gene3D" id="3.40.640.10">
    <property type="entry name" value="Type I PLP-dependent aspartate aminotransferase-like (Major domain)"/>
    <property type="match status" value="1"/>
</dbReference>
<sequence length="391" mass="41864">MKHSTDTRAVRIAAPALEGSRPVSVPIYQSSTYVFDDPEVLADSMAVPDRSFVYGRLSNPTVRALENAVADLEGGVGAVATSSGMGAINMALLGLLESGDHVIAQRALYGGTHASIMDFQRRFGIEVTFVSGHDADEVRAAVRPRTRVLYLETIANPMCHVSDLPAMFAVAREKGLVSVVDNTFASPILCRPIELGADIVVHSATKYLGGHSDVLGGVAVFADRDLYHKVWHFGVELGSTPDPFAAWLTIRGIRTLPLRMRRHCENTEYLARRVDAHPAVTRAHWPGLPSHESYEVAKGFLPAFGGLFAFDLAGGRAAGTAFLKAVRLANLSVSLGGVETLVMHPATSSHRSLSDEELAATGIGPGTIRVAVGIEDPEDLWADFSQALDSL</sequence>
<protein>
    <recommendedName>
        <fullName evidence="4">homocysteine desulfhydrase</fullName>
        <ecNumber evidence="4">4.4.1.2</ecNumber>
    </recommendedName>
    <alternativeName>
        <fullName evidence="5">Homocysteine desulfhydrase</fullName>
    </alternativeName>
</protein>
<dbReference type="GO" id="GO:0008483">
    <property type="term" value="F:transaminase activity"/>
    <property type="evidence" value="ECO:0007669"/>
    <property type="project" value="UniProtKB-KW"/>
</dbReference>
<evidence type="ECO:0000256" key="3">
    <source>
        <dbReference type="ARBA" id="ARBA00022898"/>
    </source>
</evidence>
<dbReference type="GO" id="GO:0005737">
    <property type="term" value="C:cytoplasm"/>
    <property type="evidence" value="ECO:0007669"/>
    <property type="project" value="TreeGrafter"/>
</dbReference>
<evidence type="ECO:0000256" key="1">
    <source>
        <dbReference type="ARBA" id="ARBA00001933"/>
    </source>
</evidence>
<dbReference type="FunFam" id="3.40.640.10:FF:000046">
    <property type="entry name" value="Cystathionine gamma-lyase"/>
    <property type="match status" value="1"/>
</dbReference>
<dbReference type="EC" id="4.4.1.2" evidence="4"/>
<dbReference type="GO" id="GO:0030170">
    <property type="term" value="F:pyridoxal phosphate binding"/>
    <property type="evidence" value="ECO:0007669"/>
    <property type="project" value="InterPro"/>
</dbReference>
<evidence type="ECO:0000256" key="7">
    <source>
        <dbReference type="ARBA" id="ARBA00052699"/>
    </source>
</evidence>
<keyword evidence="11" id="KW-1185">Reference proteome</keyword>
<dbReference type="EMBL" id="QZEY01000004">
    <property type="protein sequence ID" value="RJL32556.1"/>
    <property type="molecule type" value="Genomic_DNA"/>
</dbReference>